<comment type="caution">
    <text evidence="2">The sequence shown here is derived from an EMBL/GenBank/DDBJ whole genome shotgun (WGS) entry which is preliminary data.</text>
</comment>
<sequence length="254" mass="27874">MPLVIVLMENKAGIRGRLRDSEDGDPDASEAGAGSGEDADVAGCLFHFAQAQWRRLQEAGLAVAYRRELNEAMRTDFHALIALAFIPLDDVEDAFDALSEEAVLILQPVFQHVEAPYLRGRLRARPGGRVRGRVPPLFPPHLWNCHQRTMEGLPRTTNTCEAWHRRLSSLIGKHHPSFFVFLGQLREEVGEIDVLITRAEGGLATPPQSGGLPCSRRRRGSTGSSTGMKSTRKMMTLSPTYGPSATTCLAFSNG</sequence>
<keyword evidence="3" id="KW-1185">Reference proteome</keyword>
<dbReference type="EMBL" id="JAHWGI010001421">
    <property type="protein sequence ID" value="KAK3931305.1"/>
    <property type="molecule type" value="Genomic_DNA"/>
</dbReference>
<protein>
    <submittedName>
        <fullName evidence="2">WD repeat-containing protein on Y chromosome</fullName>
    </submittedName>
</protein>
<dbReference type="AlphaFoldDB" id="A0AAE1I2T4"/>
<accession>A0AAE1I2T4</accession>
<evidence type="ECO:0000256" key="1">
    <source>
        <dbReference type="SAM" id="MobiDB-lite"/>
    </source>
</evidence>
<feature type="region of interest" description="Disordered" evidence="1">
    <location>
        <begin position="17"/>
        <end position="36"/>
    </location>
</feature>
<evidence type="ECO:0000313" key="2">
    <source>
        <dbReference type="EMBL" id="KAK3931305.1"/>
    </source>
</evidence>
<name>A0AAE1I2T4_9NEOP</name>
<gene>
    <name evidence="2" type="ORF">KUF71_025565</name>
</gene>
<feature type="region of interest" description="Disordered" evidence="1">
    <location>
        <begin position="202"/>
        <end position="237"/>
    </location>
</feature>
<reference evidence="2" key="2">
    <citation type="journal article" date="2023" name="BMC Genomics">
        <title>Pest status, molecular evolution, and epigenetic factors derived from the genome assembly of Frankliniella fusca, a thysanopteran phytovirus vector.</title>
        <authorList>
            <person name="Catto M.A."/>
            <person name="Labadie P.E."/>
            <person name="Jacobson A.L."/>
            <person name="Kennedy G.G."/>
            <person name="Srinivasan R."/>
            <person name="Hunt B.G."/>
        </authorList>
    </citation>
    <scope>NUCLEOTIDE SEQUENCE</scope>
    <source>
        <strain evidence="2">PL_HMW_Pooled</strain>
    </source>
</reference>
<evidence type="ECO:0000313" key="3">
    <source>
        <dbReference type="Proteomes" id="UP001219518"/>
    </source>
</evidence>
<organism evidence="2 3">
    <name type="scientific">Frankliniella fusca</name>
    <dbReference type="NCBI Taxonomy" id="407009"/>
    <lineage>
        <taxon>Eukaryota</taxon>
        <taxon>Metazoa</taxon>
        <taxon>Ecdysozoa</taxon>
        <taxon>Arthropoda</taxon>
        <taxon>Hexapoda</taxon>
        <taxon>Insecta</taxon>
        <taxon>Pterygota</taxon>
        <taxon>Neoptera</taxon>
        <taxon>Paraneoptera</taxon>
        <taxon>Thysanoptera</taxon>
        <taxon>Terebrantia</taxon>
        <taxon>Thripoidea</taxon>
        <taxon>Thripidae</taxon>
        <taxon>Frankliniella</taxon>
    </lineage>
</organism>
<dbReference type="Proteomes" id="UP001219518">
    <property type="component" value="Unassembled WGS sequence"/>
</dbReference>
<reference evidence="2" key="1">
    <citation type="submission" date="2021-07" db="EMBL/GenBank/DDBJ databases">
        <authorList>
            <person name="Catto M.A."/>
            <person name="Jacobson A."/>
            <person name="Kennedy G."/>
            <person name="Labadie P."/>
            <person name="Hunt B.G."/>
            <person name="Srinivasan R."/>
        </authorList>
    </citation>
    <scope>NUCLEOTIDE SEQUENCE</scope>
    <source>
        <strain evidence="2">PL_HMW_Pooled</strain>
        <tissue evidence="2">Head</tissue>
    </source>
</reference>
<proteinExistence type="predicted"/>